<evidence type="ECO:0000256" key="1">
    <source>
        <dbReference type="SAM" id="MobiDB-lite"/>
    </source>
</evidence>
<evidence type="ECO:0000259" key="2">
    <source>
        <dbReference type="Pfam" id="PF02542"/>
    </source>
</evidence>
<sequence>SNPLLSLSLSLSQTLVPLHLPHSFPFPPPQAIPTLPEAASNNPVCQRARVLHWPLRFPQRPPQEDEDSPSPPQTLTPTLTPPPFDLSVVVVLRRHGFIPSPPSPPSRWSGATPSSLTPTPALLLPLCPALPNRARLRPPPPRAGAPAHHRGVNIPHDHGCKAHSDGDVLLHCVVEAIWGALGLPDIGQIFPDSDPKWKGVASSVFLREA</sequence>
<protein>
    <submittedName>
        <fullName evidence="3">2-C-methyl-D-erythritol 2,4-cyclodiphosphate synthase, chloroplastic</fullName>
    </submittedName>
</protein>
<proteinExistence type="predicted"/>
<feature type="non-terminal residue" evidence="3">
    <location>
        <position position="1"/>
    </location>
</feature>
<comment type="caution">
    <text evidence="3">The sequence shown here is derived from an EMBL/GenBank/DDBJ whole genome shotgun (WGS) entry which is preliminary data.</text>
</comment>
<dbReference type="EMBL" id="LSRQ01008407">
    <property type="protein sequence ID" value="OAY62954.1"/>
    <property type="molecule type" value="Genomic_DNA"/>
</dbReference>
<feature type="non-terminal residue" evidence="3">
    <location>
        <position position="209"/>
    </location>
</feature>
<dbReference type="InterPro" id="IPR036571">
    <property type="entry name" value="MECDP_synthase_sf"/>
</dbReference>
<dbReference type="PANTHER" id="PTHR43181:SF1">
    <property type="entry name" value="2-C-METHYL-D-ERYTHRITOL 2,4-CYCLODIPHOSPHATE SYNTHASE, CHLOROPLASTIC"/>
    <property type="match status" value="1"/>
</dbReference>
<reference evidence="3 4" key="1">
    <citation type="journal article" date="2016" name="DNA Res.">
        <title>The draft genome of MD-2 pineapple using hybrid error correction of long reads.</title>
        <authorList>
            <person name="Redwan R.M."/>
            <person name="Saidin A."/>
            <person name="Kumar S.V."/>
        </authorList>
    </citation>
    <scope>NUCLEOTIDE SEQUENCE [LARGE SCALE GENOMIC DNA]</scope>
    <source>
        <strain evidence="4">cv. MD2</strain>
        <tissue evidence="3">Leaf</tissue>
    </source>
</reference>
<name>A0A199UE00_ANACO</name>
<feature type="domain" description="2-C-methyl-D-erythritol 2,4-cyclodiphosphate synthase" evidence="2">
    <location>
        <begin position="151"/>
        <end position="209"/>
    </location>
</feature>
<dbReference type="Pfam" id="PF02542">
    <property type="entry name" value="YgbB"/>
    <property type="match status" value="1"/>
</dbReference>
<evidence type="ECO:0000313" key="3">
    <source>
        <dbReference type="EMBL" id="OAY62954.1"/>
    </source>
</evidence>
<dbReference type="Gene3D" id="3.30.1330.50">
    <property type="entry name" value="2-C-methyl-D-erythritol 2,4-cyclodiphosphate synthase"/>
    <property type="match status" value="1"/>
</dbReference>
<feature type="region of interest" description="Disordered" evidence="1">
    <location>
        <begin position="57"/>
        <end position="82"/>
    </location>
</feature>
<dbReference type="InterPro" id="IPR003526">
    <property type="entry name" value="MECDP_synthase"/>
</dbReference>
<gene>
    <name evidence="3" type="ORF">ACMD2_18565</name>
</gene>
<dbReference type="PANTHER" id="PTHR43181">
    <property type="entry name" value="2-C-METHYL-D-ERYTHRITOL 2,4-CYCLODIPHOSPHATE SYNTHASE, CHLOROPLASTIC"/>
    <property type="match status" value="1"/>
</dbReference>
<dbReference type="Proteomes" id="UP000092600">
    <property type="component" value="Unassembled WGS sequence"/>
</dbReference>
<organism evidence="3 4">
    <name type="scientific">Ananas comosus</name>
    <name type="common">Pineapple</name>
    <name type="synonym">Ananas ananas</name>
    <dbReference type="NCBI Taxonomy" id="4615"/>
    <lineage>
        <taxon>Eukaryota</taxon>
        <taxon>Viridiplantae</taxon>
        <taxon>Streptophyta</taxon>
        <taxon>Embryophyta</taxon>
        <taxon>Tracheophyta</taxon>
        <taxon>Spermatophyta</taxon>
        <taxon>Magnoliopsida</taxon>
        <taxon>Liliopsida</taxon>
        <taxon>Poales</taxon>
        <taxon>Bromeliaceae</taxon>
        <taxon>Bromelioideae</taxon>
        <taxon>Ananas</taxon>
    </lineage>
</organism>
<dbReference type="GO" id="GO:0008685">
    <property type="term" value="F:2-C-methyl-D-erythritol 2,4-cyclodiphosphate synthase activity"/>
    <property type="evidence" value="ECO:0007669"/>
    <property type="project" value="InterPro"/>
</dbReference>
<feature type="compositionally biased region" description="Pro residues" evidence="1">
    <location>
        <begin position="69"/>
        <end position="82"/>
    </location>
</feature>
<accession>A0A199UE00</accession>
<dbReference type="STRING" id="4615.A0A199UE00"/>
<dbReference type="AlphaFoldDB" id="A0A199UE00"/>
<dbReference type="GO" id="GO:0016114">
    <property type="term" value="P:terpenoid biosynthetic process"/>
    <property type="evidence" value="ECO:0007669"/>
    <property type="project" value="InterPro"/>
</dbReference>
<evidence type="ECO:0000313" key="4">
    <source>
        <dbReference type="Proteomes" id="UP000092600"/>
    </source>
</evidence>
<dbReference type="SUPFAM" id="SSF69765">
    <property type="entry name" value="IpsF-like"/>
    <property type="match status" value="1"/>
</dbReference>